<dbReference type="AlphaFoldDB" id="A0A0F9P6N5"/>
<gene>
    <name evidence="1" type="ORF">LCGC14_1175600</name>
</gene>
<dbReference type="EMBL" id="LAZR01005845">
    <property type="protein sequence ID" value="KKM96690.1"/>
    <property type="molecule type" value="Genomic_DNA"/>
</dbReference>
<comment type="caution">
    <text evidence="1">The sequence shown here is derived from an EMBL/GenBank/DDBJ whole genome shotgun (WGS) entry which is preliminary data.</text>
</comment>
<sequence>METLVILAGLVLVYIVLSQLKFRTVHYYREDRDSAILVVKEWYPFGLHIRFRNYRNISGTWYQSFGGWYTSGRVSGRVARALTKLAKTKGR</sequence>
<proteinExistence type="predicted"/>
<accession>A0A0F9P6N5</accession>
<name>A0A0F9P6N5_9ZZZZ</name>
<reference evidence="1" key="1">
    <citation type="journal article" date="2015" name="Nature">
        <title>Complex archaea that bridge the gap between prokaryotes and eukaryotes.</title>
        <authorList>
            <person name="Spang A."/>
            <person name="Saw J.H."/>
            <person name="Jorgensen S.L."/>
            <person name="Zaremba-Niedzwiedzka K."/>
            <person name="Martijn J."/>
            <person name="Lind A.E."/>
            <person name="van Eijk R."/>
            <person name="Schleper C."/>
            <person name="Guy L."/>
            <person name="Ettema T.J."/>
        </authorList>
    </citation>
    <scope>NUCLEOTIDE SEQUENCE</scope>
</reference>
<organism evidence="1">
    <name type="scientific">marine sediment metagenome</name>
    <dbReference type="NCBI Taxonomy" id="412755"/>
    <lineage>
        <taxon>unclassified sequences</taxon>
        <taxon>metagenomes</taxon>
        <taxon>ecological metagenomes</taxon>
    </lineage>
</organism>
<protein>
    <submittedName>
        <fullName evidence="1">Uncharacterized protein</fullName>
    </submittedName>
</protein>
<evidence type="ECO:0000313" key="1">
    <source>
        <dbReference type="EMBL" id="KKM96690.1"/>
    </source>
</evidence>